<evidence type="ECO:0000259" key="5">
    <source>
        <dbReference type="Pfam" id="PF15780"/>
    </source>
</evidence>
<gene>
    <name evidence="7" type="ORF">F7Q92_03490</name>
</gene>
<dbReference type="InterPro" id="IPR036909">
    <property type="entry name" value="Cyt_c-like_dom_sf"/>
</dbReference>
<dbReference type="AlphaFoldDB" id="A0A643FFV7"/>
<feature type="compositionally biased region" description="Polar residues" evidence="3">
    <location>
        <begin position="322"/>
        <end position="338"/>
    </location>
</feature>
<keyword evidence="2" id="KW-0963">Cytoplasm</keyword>
<dbReference type="GO" id="GO:0020037">
    <property type="term" value="F:heme binding"/>
    <property type="evidence" value="ECO:0007669"/>
    <property type="project" value="InterPro"/>
</dbReference>
<dbReference type="EMBL" id="VZPB01000005">
    <property type="protein sequence ID" value="KAB0584587.1"/>
    <property type="molecule type" value="Genomic_DNA"/>
</dbReference>
<evidence type="ECO:0000256" key="4">
    <source>
        <dbReference type="SAM" id="SignalP"/>
    </source>
</evidence>
<evidence type="ECO:0000259" key="6">
    <source>
        <dbReference type="Pfam" id="PF22073"/>
    </source>
</evidence>
<evidence type="ECO:0000256" key="2">
    <source>
        <dbReference type="ARBA" id="ARBA00022490"/>
    </source>
</evidence>
<dbReference type="InterPro" id="IPR031549">
    <property type="entry name" value="ASH"/>
</dbReference>
<dbReference type="PANTHER" id="PTHR46127:SF1">
    <property type="entry name" value="CILIA- AND FLAGELLA-ASSOCIATED PROTEIN 65"/>
    <property type="match status" value="1"/>
</dbReference>
<dbReference type="OrthoDB" id="8767749at2"/>
<dbReference type="Proteomes" id="UP000430120">
    <property type="component" value="Unassembled WGS sequence"/>
</dbReference>
<evidence type="ECO:0000313" key="8">
    <source>
        <dbReference type="Proteomes" id="UP000430120"/>
    </source>
</evidence>
<proteinExistence type="predicted"/>
<dbReference type="NCBIfam" id="NF033191">
    <property type="entry name" value="JDVT-CTERM"/>
    <property type="match status" value="1"/>
</dbReference>
<feature type="region of interest" description="Disordered" evidence="3">
    <location>
        <begin position="322"/>
        <end position="398"/>
    </location>
</feature>
<dbReference type="GO" id="GO:0009055">
    <property type="term" value="F:electron transfer activity"/>
    <property type="evidence" value="ECO:0007669"/>
    <property type="project" value="InterPro"/>
</dbReference>
<dbReference type="PANTHER" id="PTHR46127">
    <property type="entry name" value="CILIA- AND FLAGELLA-ASSOCIATED PROTEIN 65"/>
    <property type="match status" value="1"/>
</dbReference>
<dbReference type="InterPro" id="IPR013783">
    <property type="entry name" value="Ig-like_fold"/>
</dbReference>
<dbReference type="Pfam" id="PF22073">
    <property type="entry name" value="Cep192_D4"/>
    <property type="match status" value="1"/>
</dbReference>
<dbReference type="SUPFAM" id="SSF46626">
    <property type="entry name" value="Cytochrome c"/>
    <property type="match status" value="1"/>
</dbReference>
<feature type="compositionally biased region" description="Pro residues" evidence="3">
    <location>
        <begin position="343"/>
        <end position="375"/>
    </location>
</feature>
<sequence length="412" mass="39927">MSLSPCPPPTRRARRAGALMGLTALAPVSAAWAQDATHGQALYQQVIVTGNQSCAASACHGSAPSRNQNKIANGASAYTIANGISGVSQMRFLQGRLTQSDLNDLAAYIAAQTGRTPTYYPVATAPAVSLSSTSVGFGSVTLGLTATQTVTLTNSGNAALSVGTLSSSQSVFTAGSNCPASLAAGANCAISLNFTPALAGSYSGTVALQTNASNSPHTITVSGTGAPAALAQLGWQGGLSTLSFADTTVGQAAAGQTLTLVNTGNASATLTAVLLAGTQAADFTLAGSCASGVSLAPGATCTVTVGFQPSASGARTASLQLTTSDATNPPNVSLTGTGVASPSPAPAPAPSPAPSPAPTPAPTPAPAPAPSPAPAPGTDTNAGGGGCSIGRPDTPLDPVWPALLALSAGVLY</sequence>
<dbReference type="InterPro" id="IPR052614">
    <property type="entry name" value="CFAP65"/>
</dbReference>
<accession>A0A643FFV7</accession>
<reference evidence="7 8" key="1">
    <citation type="submission" date="2019-09" db="EMBL/GenBank/DDBJ databases">
        <title>Draft genome sequences of 48 bacterial type strains from the CCUG.</title>
        <authorList>
            <person name="Tunovic T."/>
            <person name="Pineiro-Iglesias B."/>
            <person name="Unosson C."/>
            <person name="Inganas E."/>
            <person name="Ohlen M."/>
            <person name="Cardew S."/>
            <person name="Jensie-Markopoulos S."/>
            <person name="Salva-Serra F."/>
            <person name="Jaen-Luchoro D."/>
            <person name="Karlsson R."/>
            <person name="Svensson-Stadler L."/>
            <person name="Chun J."/>
            <person name="Moore E."/>
        </authorList>
    </citation>
    <scope>NUCLEOTIDE SEQUENCE [LARGE SCALE GENOMIC DNA]</scope>
    <source>
        <strain evidence="7 8">CCUG 30977</strain>
    </source>
</reference>
<name>A0A643FFV7_IDEDE</name>
<protein>
    <submittedName>
        <fullName evidence="7">Choice-of-anchor D domain-containing protein</fullName>
    </submittedName>
</protein>
<organism evidence="7 8">
    <name type="scientific">Ideonella dechloratans</name>
    <dbReference type="NCBI Taxonomy" id="36863"/>
    <lineage>
        <taxon>Bacteria</taxon>
        <taxon>Pseudomonadati</taxon>
        <taxon>Pseudomonadota</taxon>
        <taxon>Betaproteobacteria</taxon>
        <taxon>Burkholderiales</taxon>
        <taxon>Sphaerotilaceae</taxon>
        <taxon>Ideonella</taxon>
    </lineage>
</organism>
<feature type="signal peptide" evidence="4">
    <location>
        <begin position="1"/>
        <end position="33"/>
    </location>
</feature>
<evidence type="ECO:0000256" key="1">
    <source>
        <dbReference type="ARBA" id="ARBA00004496"/>
    </source>
</evidence>
<feature type="domain" description="Abnormal spindle-like microcephaly-associated protein ASH" evidence="5">
    <location>
        <begin position="241"/>
        <end position="328"/>
    </location>
</feature>
<dbReference type="InterPro" id="IPR054090">
    <property type="entry name" value="Cep192_Spd-2-like_dom"/>
</dbReference>
<keyword evidence="8" id="KW-1185">Reference proteome</keyword>
<dbReference type="NCBIfam" id="NF012200">
    <property type="entry name" value="choice_anch_D"/>
    <property type="match status" value="2"/>
</dbReference>
<dbReference type="RefSeq" id="WP_151122527.1">
    <property type="nucleotide sequence ID" value="NZ_CP088081.1"/>
</dbReference>
<feature type="domain" description="Cep192/Spd-2-like" evidence="6">
    <location>
        <begin position="126"/>
        <end position="225"/>
    </location>
</feature>
<comment type="subcellular location">
    <subcellularLocation>
        <location evidence="1">Cytoplasm</location>
    </subcellularLocation>
</comment>
<comment type="caution">
    <text evidence="7">The sequence shown here is derived from an EMBL/GenBank/DDBJ whole genome shotgun (WGS) entry which is preliminary data.</text>
</comment>
<keyword evidence="4" id="KW-0732">Signal</keyword>
<dbReference type="Gene3D" id="2.60.40.10">
    <property type="entry name" value="Immunoglobulins"/>
    <property type="match status" value="2"/>
</dbReference>
<dbReference type="Pfam" id="PF15780">
    <property type="entry name" value="ASH"/>
    <property type="match status" value="1"/>
</dbReference>
<evidence type="ECO:0000313" key="7">
    <source>
        <dbReference type="EMBL" id="KAB0584587.1"/>
    </source>
</evidence>
<evidence type="ECO:0000256" key="3">
    <source>
        <dbReference type="SAM" id="MobiDB-lite"/>
    </source>
</evidence>
<feature type="chain" id="PRO_5025049988" evidence="4">
    <location>
        <begin position="34"/>
        <end position="412"/>
    </location>
</feature>
<dbReference type="GO" id="GO:0005737">
    <property type="term" value="C:cytoplasm"/>
    <property type="evidence" value="ECO:0007669"/>
    <property type="project" value="UniProtKB-SubCell"/>
</dbReference>